<dbReference type="Proteomes" id="UP000034410">
    <property type="component" value="Chromosome"/>
</dbReference>
<dbReference type="Pfam" id="PF05130">
    <property type="entry name" value="FlgN"/>
    <property type="match status" value="1"/>
</dbReference>
<comment type="function">
    <text evidence="1">Required for the efficient initiation of filament assembly.</text>
</comment>
<dbReference type="OrthoDB" id="5734604at2"/>
<keyword evidence="3" id="KW-1005">Bacterial flagellum biogenesis</keyword>
<dbReference type="Gene3D" id="1.20.58.300">
    <property type="entry name" value="FlgN-like"/>
    <property type="match status" value="1"/>
</dbReference>
<comment type="similarity">
    <text evidence="2">Belongs to the FlgN family.</text>
</comment>
<evidence type="ECO:0000256" key="2">
    <source>
        <dbReference type="ARBA" id="ARBA00007703"/>
    </source>
</evidence>
<evidence type="ECO:0000313" key="5">
    <source>
        <dbReference type="EMBL" id="AKH20285.1"/>
    </source>
</evidence>
<dbReference type="RefSeq" id="WP_046859220.1">
    <property type="nucleotide sequence ID" value="NZ_CP011412.1"/>
</dbReference>
<dbReference type="InterPro" id="IPR036679">
    <property type="entry name" value="FlgN-like_sf"/>
</dbReference>
<dbReference type="InterPro" id="IPR007809">
    <property type="entry name" value="FlgN-like"/>
</dbReference>
<dbReference type="AlphaFoldDB" id="A0A0F7JZE1"/>
<sequence length="160" mass="17731">MTLSADQQNQLTQALSAEVKCAQTLEEILKREQAALKATDPDQVLEISREKQQAVEQMQAHSRQRERLLTSLGINVDAPDLNRFFQSNSDSACADLWRQLGGIADQLQKQNEINGGILALSQRHNKQALDLLCGRTESRNTYGAKGQQEPDQPGHPLAKA</sequence>
<proteinExistence type="inferred from homology"/>
<name>A0A0F7JZE1_9GAMM</name>
<gene>
    <name evidence="5" type="ORF">AAY24_07900</name>
</gene>
<accession>A0A0F7JZE1</accession>
<keyword evidence="6" id="KW-1185">Reference proteome</keyword>
<evidence type="ECO:0000256" key="1">
    <source>
        <dbReference type="ARBA" id="ARBA00002397"/>
    </source>
</evidence>
<reference evidence="5 6" key="1">
    <citation type="journal article" date="2015" name="Genome Announc.">
        <title>Complete Genome Sequence of Sedimenticola thiotaurini Strain SIP-G1, a Polyphosphate- and Polyhydroxyalkanoate-Accumulating Sulfur-Oxidizing Gammaproteobacterium Isolated from Salt Marsh Sediments.</title>
        <authorList>
            <person name="Flood B.E."/>
            <person name="Jones D.S."/>
            <person name="Bailey J.V."/>
        </authorList>
    </citation>
    <scope>NUCLEOTIDE SEQUENCE [LARGE SCALE GENOMIC DNA]</scope>
    <source>
        <strain evidence="5 6">SIP-G1</strain>
    </source>
</reference>
<dbReference type="SUPFAM" id="SSF140566">
    <property type="entry name" value="FlgN-like"/>
    <property type="match status" value="1"/>
</dbReference>
<dbReference type="EMBL" id="CP011412">
    <property type="protein sequence ID" value="AKH20285.1"/>
    <property type="molecule type" value="Genomic_DNA"/>
</dbReference>
<protein>
    <recommendedName>
        <fullName evidence="7">Flagellar protein FlgN</fullName>
    </recommendedName>
</protein>
<organism evidence="5 6">
    <name type="scientific">Sedimenticola thiotaurini</name>
    <dbReference type="NCBI Taxonomy" id="1543721"/>
    <lineage>
        <taxon>Bacteria</taxon>
        <taxon>Pseudomonadati</taxon>
        <taxon>Pseudomonadota</taxon>
        <taxon>Gammaproteobacteria</taxon>
        <taxon>Chromatiales</taxon>
        <taxon>Sedimenticolaceae</taxon>
        <taxon>Sedimenticola</taxon>
    </lineage>
</organism>
<dbReference type="KEGG" id="seds:AAY24_07900"/>
<evidence type="ECO:0000313" key="6">
    <source>
        <dbReference type="Proteomes" id="UP000034410"/>
    </source>
</evidence>
<feature type="region of interest" description="Disordered" evidence="4">
    <location>
        <begin position="139"/>
        <end position="160"/>
    </location>
</feature>
<evidence type="ECO:0000256" key="3">
    <source>
        <dbReference type="ARBA" id="ARBA00022795"/>
    </source>
</evidence>
<dbReference type="GO" id="GO:0044780">
    <property type="term" value="P:bacterial-type flagellum assembly"/>
    <property type="evidence" value="ECO:0007669"/>
    <property type="project" value="InterPro"/>
</dbReference>
<evidence type="ECO:0008006" key="7">
    <source>
        <dbReference type="Google" id="ProtNLM"/>
    </source>
</evidence>
<evidence type="ECO:0000256" key="4">
    <source>
        <dbReference type="SAM" id="MobiDB-lite"/>
    </source>
</evidence>